<accession>A0A848GAT3</accession>
<dbReference type="SUPFAM" id="SSF50475">
    <property type="entry name" value="FMN-binding split barrel"/>
    <property type="match status" value="1"/>
</dbReference>
<dbReference type="Gene3D" id="3.30.450.40">
    <property type="match status" value="1"/>
</dbReference>
<reference evidence="1 2" key="1">
    <citation type="submission" date="2020-04" db="EMBL/GenBank/DDBJ databases">
        <title>Zoogloea sp. G-4-1-14 isolated from soil.</title>
        <authorList>
            <person name="Dahal R.H."/>
        </authorList>
    </citation>
    <scope>NUCLEOTIDE SEQUENCE [LARGE SCALE GENOMIC DNA]</scope>
    <source>
        <strain evidence="1 2">G-4-1-14</strain>
    </source>
</reference>
<dbReference type="EMBL" id="JABBGA010000026">
    <property type="protein sequence ID" value="NML28414.1"/>
    <property type="molecule type" value="Genomic_DNA"/>
</dbReference>
<dbReference type="InterPro" id="IPR012349">
    <property type="entry name" value="Split_barrel_FMN-bd"/>
</dbReference>
<evidence type="ECO:0000313" key="2">
    <source>
        <dbReference type="Proteomes" id="UP000580043"/>
    </source>
</evidence>
<dbReference type="RefSeq" id="WP_169147941.1">
    <property type="nucleotide sequence ID" value="NZ_JABBGA010000026.1"/>
</dbReference>
<dbReference type="PANTHER" id="PTHR40660:SF1">
    <property type="entry name" value="5'-PHOSPHATE OXIDASE PUTATIVE DOMAIN-CONTAINING PROTEIN-RELATED"/>
    <property type="match status" value="1"/>
</dbReference>
<organism evidence="1 2">
    <name type="scientific">Zoogloea dura</name>
    <dbReference type="NCBI Taxonomy" id="2728840"/>
    <lineage>
        <taxon>Bacteria</taxon>
        <taxon>Pseudomonadati</taxon>
        <taxon>Pseudomonadota</taxon>
        <taxon>Betaproteobacteria</taxon>
        <taxon>Rhodocyclales</taxon>
        <taxon>Zoogloeaceae</taxon>
        <taxon>Zoogloea</taxon>
    </lineage>
</organism>
<gene>
    <name evidence="1" type="ORF">HHL15_21870</name>
</gene>
<dbReference type="Gene3D" id="2.30.110.10">
    <property type="entry name" value="Electron Transport, Fmn-binding Protein, Chain A"/>
    <property type="match status" value="1"/>
</dbReference>
<dbReference type="InterPro" id="IPR029016">
    <property type="entry name" value="GAF-like_dom_sf"/>
</dbReference>
<dbReference type="Proteomes" id="UP000580043">
    <property type="component" value="Unassembled WGS sequence"/>
</dbReference>
<proteinExistence type="predicted"/>
<evidence type="ECO:0000313" key="1">
    <source>
        <dbReference type="EMBL" id="NML28414.1"/>
    </source>
</evidence>
<protein>
    <submittedName>
        <fullName evidence="1">GAF domain-containing protein</fullName>
    </submittedName>
</protein>
<dbReference type="SUPFAM" id="SSF55781">
    <property type="entry name" value="GAF domain-like"/>
    <property type="match status" value="1"/>
</dbReference>
<sequence>MSTPLSLDRLRPCLEGIVPSGIATCGVDGMPNITYVSQLMYVDPEHVALSFQFFNKTRQNILANPVATVLMMDPETAARYRLTIRYLRTETAGPLFERMKAKLAGIASHEGMSGIFHLLGADVYRVQGIEALPGRELPPVQSGPALLPALRRSVDALSACQSLDGLIDGFCSSLERNFGIQHQMLLMADEPARRLYIVASRGYAHSGTGAEIPYGVGVIGVAARERVPIRIMYPSSDYAYSRMLRDQAASSELAERLETAIPLPGLPEPASQMAVPIMAGSRLVAVAYVESRQECHFGYDLEDALVALGASTGLAMAALLCAEASAEDAAEPARSLAVGVPSGEALRVRHFLRDGSVFLGDDYLIKGVAGAILWRLLSDHQRSGRREFSNRELRLDPALRLPEICDNLEARLILLQRRLQERSDCLRIEKTGRGRFRLDLARPVVLVPEEAA</sequence>
<dbReference type="AlphaFoldDB" id="A0A848GAT3"/>
<name>A0A848GAT3_9RHOO</name>
<keyword evidence="2" id="KW-1185">Reference proteome</keyword>
<dbReference type="PANTHER" id="PTHR40660">
    <property type="entry name" value="5'-PHOSPHATE OXIDASE PUTATIVE DOMAIN-CONTAINING PROTEIN-RELATED"/>
    <property type="match status" value="1"/>
</dbReference>
<comment type="caution">
    <text evidence="1">The sequence shown here is derived from an EMBL/GenBank/DDBJ whole genome shotgun (WGS) entry which is preliminary data.</text>
</comment>